<name>A0A9D4YVX9_CHLVU</name>
<protein>
    <submittedName>
        <fullName evidence="1">Uncharacterized protein</fullName>
    </submittedName>
</protein>
<evidence type="ECO:0000313" key="1">
    <source>
        <dbReference type="EMBL" id="KAI3429351.1"/>
    </source>
</evidence>
<dbReference type="EMBL" id="SIDB01000008">
    <property type="protein sequence ID" value="KAI3429351.1"/>
    <property type="molecule type" value="Genomic_DNA"/>
</dbReference>
<evidence type="ECO:0000313" key="2">
    <source>
        <dbReference type="Proteomes" id="UP001055712"/>
    </source>
</evidence>
<proteinExistence type="predicted"/>
<accession>A0A9D4YVX9</accession>
<organism evidence="1 2">
    <name type="scientific">Chlorella vulgaris</name>
    <name type="common">Green alga</name>
    <dbReference type="NCBI Taxonomy" id="3077"/>
    <lineage>
        <taxon>Eukaryota</taxon>
        <taxon>Viridiplantae</taxon>
        <taxon>Chlorophyta</taxon>
        <taxon>core chlorophytes</taxon>
        <taxon>Trebouxiophyceae</taxon>
        <taxon>Chlorellales</taxon>
        <taxon>Chlorellaceae</taxon>
        <taxon>Chlorella clade</taxon>
        <taxon>Chlorella</taxon>
    </lineage>
</organism>
<dbReference type="Pfam" id="PF16156">
    <property type="entry name" value="DUF4864"/>
    <property type="match status" value="1"/>
</dbReference>
<reference evidence="1" key="2">
    <citation type="submission" date="2020-11" db="EMBL/GenBank/DDBJ databases">
        <authorList>
            <person name="Cecchin M."/>
            <person name="Marcolungo L."/>
            <person name="Rossato M."/>
            <person name="Girolomoni L."/>
            <person name="Cosentino E."/>
            <person name="Cuine S."/>
            <person name="Li-Beisson Y."/>
            <person name="Delledonne M."/>
            <person name="Ballottari M."/>
        </authorList>
    </citation>
    <scope>NUCLEOTIDE SEQUENCE</scope>
    <source>
        <strain evidence="1">211/11P</strain>
        <tissue evidence="1">Whole cell</tissue>
    </source>
</reference>
<dbReference type="InterPro" id="IPR032347">
    <property type="entry name" value="DUF4864"/>
</dbReference>
<dbReference type="Proteomes" id="UP001055712">
    <property type="component" value="Unassembled WGS sequence"/>
</dbReference>
<keyword evidence="2" id="KW-1185">Reference proteome</keyword>
<dbReference type="OrthoDB" id="541118at2759"/>
<reference evidence="1" key="1">
    <citation type="journal article" date="2019" name="Plant J.">
        <title>Chlorella vulgaris genome assembly and annotation reveals the molecular basis for metabolic acclimation to high light conditions.</title>
        <authorList>
            <person name="Cecchin M."/>
            <person name="Marcolungo L."/>
            <person name="Rossato M."/>
            <person name="Girolomoni L."/>
            <person name="Cosentino E."/>
            <person name="Cuine S."/>
            <person name="Li-Beisson Y."/>
            <person name="Delledonne M."/>
            <person name="Ballottari M."/>
        </authorList>
    </citation>
    <scope>NUCLEOTIDE SEQUENCE</scope>
    <source>
        <strain evidence="1">211/11P</strain>
    </source>
</reference>
<dbReference type="AlphaFoldDB" id="A0A9D4YVX9"/>
<dbReference type="PANTHER" id="PTHR35716">
    <property type="entry name" value="OS05G0574700 PROTEIN-RELATED"/>
    <property type="match status" value="1"/>
</dbReference>
<dbReference type="PANTHER" id="PTHR35716:SF6">
    <property type="entry name" value="DUF4864 DOMAIN-CONTAINING PROTEIN"/>
    <property type="match status" value="1"/>
</dbReference>
<sequence length="320" mass="34868">MAAAGGAAPGGEGGEADIGPSSVEAAFQVAQSLMELFQTRQHDALIQHLPEAVIDRLLERKASRQREQAGLPITALQQPDETGQSLSFEELLALAQPPDLELDSYSARGVLLAVPRSATVLSSLRLAPTLFRQRYEVTTQSGEEMVLTFELQLEEALEPKYRGLQLVHKWFLKAIKGEPACPGELPLKPEPRWGPETIVQAQLAALQRGDAAGVFCFASPRNQQVTGPLERFEAMLQMPQYRPLLHHESADLLRCVHMKPDVAIVIVGVRSNIPTGEPGVTQRVVYSWTVRLQGQAASGGCADCWMTDSVSPISQNLFTA</sequence>
<gene>
    <name evidence="1" type="ORF">D9Q98_005446</name>
</gene>
<comment type="caution">
    <text evidence="1">The sequence shown here is derived from an EMBL/GenBank/DDBJ whole genome shotgun (WGS) entry which is preliminary data.</text>
</comment>